<reference evidence="3 4" key="1">
    <citation type="submission" date="2021-04" db="EMBL/GenBank/DDBJ databases">
        <title>Genome analysis of Polyangium sp.</title>
        <authorList>
            <person name="Li Y."/>
            <person name="Wang J."/>
        </authorList>
    </citation>
    <scope>NUCLEOTIDE SEQUENCE [LARGE SCALE GENOMIC DNA]</scope>
    <source>
        <strain evidence="3 4">SDU14</strain>
    </source>
</reference>
<feature type="compositionally biased region" description="Pro residues" evidence="1">
    <location>
        <begin position="23"/>
        <end position="49"/>
    </location>
</feature>
<gene>
    <name evidence="3" type="ORF">KEG57_36385</name>
</gene>
<accession>A0A9X4AVT0</accession>
<evidence type="ECO:0000313" key="3">
    <source>
        <dbReference type="EMBL" id="MDC3986016.1"/>
    </source>
</evidence>
<organism evidence="3 4">
    <name type="scientific">Polyangium jinanense</name>
    <dbReference type="NCBI Taxonomy" id="2829994"/>
    <lineage>
        <taxon>Bacteria</taxon>
        <taxon>Pseudomonadati</taxon>
        <taxon>Myxococcota</taxon>
        <taxon>Polyangia</taxon>
        <taxon>Polyangiales</taxon>
        <taxon>Polyangiaceae</taxon>
        <taxon>Polyangium</taxon>
    </lineage>
</organism>
<feature type="chain" id="PRO_5040833486" description="Lipoprotein" evidence="2">
    <location>
        <begin position="20"/>
        <end position="209"/>
    </location>
</feature>
<keyword evidence="2" id="KW-0732">Signal</keyword>
<dbReference type="PROSITE" id="PS51257">
    <property type="entry name" value="PROKAR_LIPOPROTEIN"/>
    <property type="match status" value="1"/>
</dbReference>
<name>A0A9X4AVT0_9BACT</name>
<protein>
    <recommendedName>
        <fullName evidence="5">Lipoprotein</fullName>
    </recommendedName>
</protein>
<evidence type="ECO:0008006" key="5">
    <source>
        <dbReference type="Google" id="ProtNLM"/>
    </source>
</evidence>
<evidence type="ECO:0000256" key="1">
    <source>
        <dbReference type="SAM" id="MobiDB-lite"/>
    </source>
</evidence>
<feature type="signal peptide" evidence="2">
    <location>
        <begin position="1"/>
        <end position="19"/>
    </location>
</feature>
<dbReference type="AlphaFoldDB" id="A0A9X4AVT0"/>
<evidence type="ECO:0000313" key="4">
    <source>
        <dbReference type="Proteomes" id="UP001151081"/>
    </source>
</evidence>
<feature type="region of interest" description="Disordered" evidence="1">
    <location>
        <begin position="156"/>
        <end position="182"/>
    </location>
</feature>
<dbReference type="RefSeq" id="WP_272424339.1">
    <property type="nucleotide sequence ID" value="NZ_JAGTJJ010000034.1"/>
</dbReference>
<sequence length="209" mass="22100">MVRVLACAVSMVLPALGLACSPTRPPVEPPPAPSSAPAPTEDPPPPVTPRAPVSTADCPFHWTPHEIGASVLRLPAEYGGRFMNPLYDAACACVRPGEAVHMLARIVPERGTIEAVTGNREDLPTHADPSIDACFATVLGTTTFEPFEVGSDVVCPEEPPPPPSKGPPFFRPPRLANCPARGEQTSKIIYPLLVDRRKEAPSPAPVEGP</sequence>
<feature type="region of interest" description="Disordered" evidence="1">
    <location>
        <begin position="22"/>
        <end position="52"/>
    </location>
</feature>
<keyword evidence="4" id="KW-1185">Reference proteome</keyword>
<comment type="caution">
    <text evidence="3">The sequence shown here is derived from an EMBL/GenBank/DDBJ whole genome shotgun (WGS) entry which is preliminary data.</text>
</comment>
<evidence type="ECO:0000256" key="2">
    <source>
        <dbReference type="SAM" id="SignalP"/>
    </source>
</evidence>
<feature type="compositionally biased region" description="Pro residues" evidence="1">
    <location>
        <begin position="157"/>
        <end position="171"/>
    </location>
</feature>
<proteinExistence type="predicted"/>
<dbReference type="EMBL" id="JAGTJJ010000034">
    <property type="protein sequence ID" value="MDC3986016.1"/>
    <property type="molecule type" value="Genomic_DNA"/>
</dbReference>
<dbReference type="Proteomes" id="UP001151081">
    <property type="component" value="Unassembled WGS sequence"/>
</dbReference>